<dbReference type="EMBL" id="FONY01000049">
    <property type="protein sequence ID" value="SFF52983.1"/>
    <property type="molecule type" value="Genomic_DNA"/>
</dbReference>
<dbReference type="AlphaFoldDB" id="A0A1I2JGK0"/>
<protein>
    <submittedName>
        <fullName evidence="2">Uncharacterized protein</fullName>
    </submittedName>
</protein>
<feature type="chain" id="PRO_5011641238" evidence="1">
    <location>
        <begin position="20"/>
        <end position="84"/>
    </location>
</feature>
<evidence type="ECO:0000313" key="2">
    <source>
        <dbReference type="EMBL" id="SFF52983.1"/>
    </source>
</evidence>
<dbReference type="STRING" id="1003.SAMN04488541_104917"/>
<keyword evidence="1" id="KW-0732">Signal</keyword>
<dbReference type="Proteomes" id="UP000199513">
    <property type="component" value="Unassembled WGS sequence"/>
</dbReference>
<organism evidence="2 3">
    <name type="scientific">Thermoflexibacter ruber</name>
    <dbReference type="NCBI Taxonomy" id="1003"/>
    <lineage>
        <taxon>Bacteria</taxon>
        <taxon>Pseudomonadati</taxon>
        <taxon>Bacteroidota</taxon>
        <taxon>Cytophagia</taxon>
        <taxon>Cytophagales</taxon>
        <taxon>Thermoflexibacteraceae</taxon>
        <taxon>Thermoflexibacter</taxon>
    </lineage>
</organism>
<sequence>MKKIPLVLFVIFLSGFAFAQKDKTWNVKLGIYSSGLIFENLPMEYAVSVYDPLIKFVSEVFSEQKILFFSFKCIAYLRKEAKYA</sequence>
<gene>
    <name evidence="2" type="ORF">SAMN04488541_104917</name>
</gene>
<keyword evidence="3" id="KW-1185">Reference proteome</keyword>
<name>A0A1I2JGK0_9BACT</name>
<reference evidence="3" key="1">
    <citation type="submission" date="2016-10" db="EMBL/GenBank/DDBJ databases">
        <authorList>
            <person name="Varghese N."/>
            <person name="Submissions S."/>
        </authorList>
    </citation>
    <scope>NUCLEOTIDE SEQUENCE [LARGE SCALE GENOMIC DNA]</scope>
    <source>
        <strain>GEY</strain>
        <strain evidence="3">DSM 9560</strain>
    </source>
</reference>
<evidence type="ECO:0000313" key="3">
    <source>
        <dbReference type="Proteomes" id="UP000199513"/>
    </source>
</evidence>
<proteinExistence type="predicted"/>
<evidence type="ECO:0000256" key="1">
    <source>
        <dbReference type="SAM" id="SignalP"/>
    </source>
</evidence>
<accession>A0A1I2JGK0</accession>
<dbReference type="RefSeq" id="WP_091549158.1">
    <property type="nucleotide sequence ID" value="NZ_FONY01000049.1"/>
</dbReference>
<feature type="signal peptide" evidence="1">
    <location>
        <begin position="1"/>
        <end position="19"/>
    </location>
</feature>